<reference evidence="4 5" key="1">
    <citation type="submission" date="2020-02" db="EMBL/GenBank/DDBJ databases">
        <title>Draft Genome Sequence of Verrucosispora sp. Strain CWR15, Isolated from Gulf of Mexico Sponge.</title>
        <authorList>
            <person name="Kennedy S.J."/>
            <person name="Cella E."/>
            <person name="Azarian T."/>
            <person name="Baker B.J."/>
            <person name="Shaw L.N."/>
        </authorList>
    </citation>
    <scope>NUCLEOTIDE SEQUENCE [LARGE SCALE GENOMIC DNA]</scope>
    <source>
        <strain evidence="4 5">CWR15</strain>
    </source>
</reference>
<dbReference type="InterPro" id="IPR000772">
    <property type="entry name" value="Ricin_B_lectin"/>
</dbReference>
<feature type="compositionally biased region" description="Basic and acidic residues" evidence="1">
    <location>
        <begin position="370"/>
        <end position="388"/>
    </location>
</feature>
<protein>
    <recommendedName>
        <fullName evidence="3">Ricin B lectin domain-containing protein</fullName>
    </recommendedName>
</protein>
<dbReference type="AlphaFoldDB" id="A0A6M1LBW6"/>
<dbReference type="Gene3D" id="2.80.10.50">
    <property type="match status" value="1"/>
</dbReference>
<name>A0A6M1LBW6_9ACTN</name>
<evidence type="ECO:0000313" key="5">
    <source>
        <dbReference type="Proteomes" id="UP000478148"/>
    </source>
</evidence>
<feature type="region of interest" description="Disordered" evidence="1">
    <location>
        <begin position="370"/>
        <end position="444"/>
    </location>
</feature>
<feature type="compositionally biased region" description="Low complexity" evidence="1">
    <location>
        <begin position="389"/>
        <end position="415"/>
    </location>
</feature>
<dbReference type="PROSITE" id="PS50231">
    <property type="entry name" value="RICIN_B_LECTIN"/>
    <property type="match status" value="1"/>
</dbReference>
<evidence type="ECO:0000256" key="1">
    <source>
        <dbReference type="SAM" id="MobiDB-lite"/>
    </source>
</evidence>
<dbReference type="SUPFAM" id="SSF53955">
    <property type="entry name" value="Lysozyme-like"/>
    <property type="match status" value="1"/>
</dbReference>
<keyword evidence="5" id="KW-1185">Reference proteome</keyword>
<organism evidence="4 5">
    <name type="scientific">Verrucosispora sioxanthis</name>
    <dbReference type="NCBI Taxonomy" id="2499994"/>
    <lineage>
        <taxon>Bacteria</taxon>
        <taxon>Bacillati</taxon>
        <taxon>Actinomycetota</taxon>
        <taxon>Actinomycetes</taxon>
        <taxon>Micromonosporales</taxon>
        <taxon>Micromonosporaceae</taxon>
        <taxon>Micromonospora</taxon>
    </lineage>
</organism>
<dbReference type="SUPFAM" id="SSF50370">
    <property type="entry name" value="Ricin B-like lectins"/>
    <property type="match status" value="1"/>
</dbReference>
<evidence type="ECO:0000313" key="4">
    <source>
        <dbReference type="EMBL" id="NGM15669.1"/>
    </source>
</evidence>
<keyword evidence="2" id="KW-0472">Membrane</keyword>
<sequence length="604" mass="63943">MLPRPSEESQISRYAAQSESMTEKNVLKRARWRRQLATTRARVEIMALFLTLILFGAVAFAVVPAVANDDKLVGEPVPEDLVPAIVAAALSCPSLNPPRLAAQIMAASGFSEGGPHGNIAAMDPASWAEWRPTSSARVTDRAAVVTAVARRTCQLVGQVRAGGLDGDLWPAAVAAEEVGAAAVVQAKGVPKAQQQRVDRVSGYASWYADRDELATKPRGGVGAAAETTAVPVSDDLVPAIQSAGAICSGITPVRIAAQLRALSNFNVNLRSADGAVGIAQFTPELWQTYRVSKDASAWDPQHAVVSMGKAMCGLSQELRLLNGGDPYVLALGAYQWGAAVIRQAGGLPRTSVPHLADRVMAHMAEYEKDTRLTVPVKDKVPQKSEDAKPTSAPSASPSGEPDASPSAPSSAAADEATGKKTGGAATETPKRAQPPVKAPDSGGSAGGYGPYFIFNHRTKLCVDEPGTGAGKRDGPVNQDVCVKKAADNQEWQFVPRAVDSEGYQLYWIRNPDDGYCIDPPGLGAAPNEAQLNVTGCYDQDNQYFRLEPRLTSGGWQYYWLRNVASDMCMEVPGGGTGGSGARLQMVPCLTNDDHDWALVGKAEW</sequence>
<dbReference type="SMART" id="SM00458">
    <property type="entry name" value="RICIN"/>
    <property type="match status" value="1"/>
</dbReference>
<proteinExistence type="predicted"/>
<evidence type="ECO:0000256" key="2">
    <source>
        <dbReference type="SAM" id="Phobius"/>
    </source>
</evidence>
<dbReference type="InterPro" id="IPR023346">
    <property type="entry name" value="Lysozyme-like_dom_sf"/>
</dbReference>
<feature type="domain" description="Ricin B lectin" evidence="3">
    <location>
        <begin position="448"/>
        <end position="599"/>
    </location>
</feature>
<dbReference type="Proteomes" id="UP000478148">
    <property type="component" value="Unassembled WGS sequence"/>
</dbReference>
<dbReference type="Pfam" id="PF14200">
    <property type="entry name" value="RicinB_lectin_2"/>
    <property type="match status" value="1"/>
</dbReference>
<evidence type="ECO:0000259" key="3">
    <source>
        <dbReference type="SMART" id="SM00458"/>
    </source>
</evidence>
<keyword evidence="2" id="KW-0812">Transmembrane</keyword>
<keyword evidence="2" id="KW-1133">Transmembrane helix</keyword>
<comment type="caution">
    <text evidence="4">The sequence shown here is derived from an EMBL/GenBank/DDBJ whole genome shotgun (WGS) entry which is preliminary data.</text>
</comment>
<dbReference type="InterPro" id="IPR035992">
    <property type="entry name" value="Ricin_B-like_lectins"/>
</dbReference>
<dbReference type="CDD" id="cd00161">
    <property type="entry name" value="beta-trefoil_Ricin-like"/>
    <property type="match status" value="1"/>
</dbReference>
<accession>A0A6M1LBW6</accession>
<feature type="transmembrane region" description="Helical" evidence="2">
    <location>
        <begin position="43"/>
        <end position="67"/>
    </location>
</feature>
<gene>
    <name evidence="4" type="ORF">ENC19_25045</name>
</gene>
<dbReference type="EMBL" id="SAIY01000010">
    <property type="protein sequence ID" value="NGM15669.1"/>
    <property type="molecule type" value="Genomic_DNA"/>
</dbReference>
<dbReference type="RefSeq" id="WP_164449511.1">
    <property type="nucleotide sequence ID" value="NZ_SAIY01000010.1"/>
</dbReference>
<dbReference type="Gene3D" id="1.10.530.10">
    <property type="match status" value="1"/>
</dbReference>